<keyword evidence="1" id="KW-0496">Mitochondrion</keyword>
<reference evidence="1" key="1">
    <citation type="submission" date="2017-03" db="EMBL/GenBank/DDBJ databases">
        <title>The mitochondrial genome of the carnivorous plant Utricularia reniformis (Lentibulariaceae): structure, comparative analysis and evolutionary landmarks.</title>
        <authorList>
            <person name="Silva S.R."/>
            <person name="Alvarenga D.O."/>
            <person name="Michael T.P."/>
            <person name="Miranda V.F.O."/>
            <person name="Varani A.M."/>
        </authorList>
    </citation>
    <scope>NUCLEOTIDE SEQUENCE</scope>
</reference>
<dbReference type="AlphaFoldDB" id="A0A1Y0AZW7"/>
<organism evidence="1">
    <name type="scientific">Utricularia reniformis</name>
    <dbReference type="NCBI Taxonomy" id="192314"/>
    <lineage>
        <taxon>Eukaryota</taxon>
        <taxon>Viridiplantae</taxon>
        <taxon>Streptophyta</taxon>
        <taxon>Embryophyta</taxon>
        <taxon>Tracheophyta</taxon>
        <taxon>Spermatophyta</taxon>
        <taxon>Magnoliopsida</taxon>
        <taxon>eudicotyledons</taxon>
        <taxon>Gunneridae</taxon>
        <taxon>Pentapetalae</taxon>
        <taxon>asterids</taxon>
        <taxon>lamiids</taxon>
        <taxon>Lamiales</taxon>
        <taxon>Lentibulariaceae</taxon>
        <taxon>Utricularia</taxon>
    </lineage>
</organism>
<name>A0A1Y0AZW7_9LAMI</name>
<geneLocation type="mitochondrion" evidence="1"/>
<gene>
    <name evidence="1" type="ORF">AEK19_MT0419</name>
</gene>
<evidence type="ECO:0000313" key="1">
    <source>
        <dbReference type="EMBL" id="ART30683.1"/>
    </source>
</evidence>
<proteinExistence type="predicted"/>
<dbReference type="EMBL" id="KY774314">
    <property type="protein sequence ID" value="ART30683.1"/>
    <property type="molecule type" value="Genomic_DNA"/>
</dbReference>
<accession>A0A1Y0AZW7</accession>
<sequence length="42" mass="4675">MAVLGLGRLKGASQHLIESVTLGPLFRIIFQHLNRGSHMDIF</sequence>
<protein>
    <submittedName>
        <fullName evidence="1">Uncharacterized protein</fullName>
    </submittedName>
</protein>